<dbReference type="EMBL" id="JAOTPV010000004">
    <property type="protein sequence ID" value="KAJ4483895.1"/>
    <property type="molecule type" value="Genomic_DNA"/>
</dbReference>
<accession>A0A9W9AKD7</accession>
<dbReference type="AlphaFoldDB" id="A0A9W9AKD7"/>
<dbReference type="Proteomes" id="UP001150266">
    <property type="component" value="Unassembled WGS sequence"/>
</dbReference>
<feature type="compositionally biased region" description="Gly residues" evidence="1">
    <location>
        <begin position="171"/>
        <end position="189"/>
    </location>
</feature>
<protein>
    <submittedName>
        <fullName evidence="2">Uncharacterized protein</fullName>
    </submittedName>
</protein>
<evidence type="ECO:0000256" key="1">
    <source>
        <dbReference type="SAM" id="MobiDB-lite"/>
    </source>
</evidence>
<feature type="compositionally biased region" description="Acidic residues" evidence="1">
    <location>
        <begin position="154"/>
        <end position="167"/>
    </location>
</feature>
<evidence type="ECO:0000313" key="3">
    <source>
        <dbReference type="Proteomes" id="UP001150266"/>
    </source>
</evidence>
<keyword evidence="3" id="KW-1185">Reference proteome</keyword>
<gene>
    <name evidence="2" type="ORF">J3R30DRAFT_3698862</name>
</gene>
<sequence>MAPNTQQTRRNRTQTSTTDNSDVNIPNLVKEPNPFVANAHPLALYSESILALGVHRRNNVFSPTTLTSLPILEVTLELAIGRTTDILNYNIQTLYTASGVPVQVRTPCTVTQIASASSSVIPPSQMATTPFGQEVEEDNVDEEQSDGRDQANLDGEEACEETEEPTDPEGPAGGEPGGGGPGGPGGGGS</sequence>
<name>A0A9W9AKD7_9AGAR</name>
<feature type="region of interest" description="Disordered" evidence="1">
    <location>
        <begin position="1"/>
        <end position="26"/>
    </location>
</feature>
<comment type="caution">
    <text evidence="2">The sequence shown here is derived from an EMBL/GenBank/DDBJ whole genome shotgun (WGS) entry which is preliminary data.</text>
</comment>
<feature type="region of interest" description="Disordered" evidence="1">
    <location>
        <begin position="134"/>
        <end position="189"/>
    </location>
</feature>
<feature type="compositionally biased region" description="Acidic residues" evidence="1">
    <location>
        <begin position="134"/>
        <end position="144"/>
    </location>
</feature>
<evidence type="ECO:0000313" key="2">
    <source>
        <dbReference type="EMBL" id="KAJ4483895.1"/>
    </source>
</evidence>
<proteinExistence type="predicted"/>
<dbReference type="OrthoDB" id="3069493at2759"/>
<organism evidence="2 3">
    <name type="scientific">Lentinula aciculospora</name>
    <dbReference type="NCBI Taxonomy" id="153920"/>
    <lineage>
        <taxon>Eukaryota</taxon>
        <taxon>Fungi</taxon>
        <taxon>Dikarya</taxon>
        <taxon>Basidiomycota</taxon>
        <taxon>Agaricomycotina</taxon>
        <taxon>Agaricomycetes</taxon>
        <taxon>Agaricomycetidae</taxon>
        <taxon>Agaricales</taxon>
        <taxon>Marasmiineae</taxon>
        <taxon>Omphalotaceae</taxon>
        <taxon>Lentinula</taxon>
    </lineage>
</organism>
<reference evidence="2" key="1">
    <citation type="submission" date="2022-08" db="EMBL/GenBank/DDBJ databases">
        <title>A Global Phylogenomic Analysis of the Shiitake Genus Lentinula.</title>
        <authorList>
            <consortium name="DOE Joint Genome Institute"/>
            <person name="Sierra-Patev S."/>
            <person name="Min B."/>
            <person name="Naranjo-Ortiz M."/>
            <person name="Looney B."/>
            <person name="Konkel Z."/>
            <person name="Slot J.C."/>
            <person name="Sakamoto Y."/>
            <person name="Steenwyk J.L."/>
            <person name="Rokas A."/>
            <person name="Carro J."/>
            <person name="Camarero S."/>
            <person name="Ferreira P."/>
            <person name="Molpeceres G."/>
            <person name="Ruiz-Duenas F.J."/>
            <person name="Serrano A."/>
            <person name="Henrissat B."/>
            <person name="Drula E."/>
            <person name="Hughes K.W."/>
            <person name="Mata J.L."/>
            <person name="Ishikawa N.K."/>
            <person name="Vargas-Isla R."/>
            <person name="Ushijima S."/>
            <person name="Smith C.A."/>
            <person name="Ahrendt S."/>
            <person name="Andreopoulos W."/>
            <person name="He G."/>
            <person name="Labutti K."/>
            <person name="Lipzen A."/>
            <person name="Ng V."/>
            <person name="Riley R."/>
            <person name="Sandor L."/>
            <person name="Barry K."/>
            <person name="Martinez A.T."/>
            <person name="Xiao Y."/>
            <person name="Gibbons J.G."/>
            <person name="Terashima K."/>
            <person name="Grigoriev I.V."/>
            <person name="Hibbett D.S."/>
        </authorList>
    </citation>
    <scope>NUCLEOTIDE SEQUENCE</scope>
    <source>
        <strain evidence="2">JLM2183</strain>
    </source>
</reference>
<feature type="compositionally biased region" description="Low complexity" evidence="1">
    <location>
        <begin position="1"/>
        <end position="22"/>
    </location>
</feature>